<dbReference type="InterPro" id="IPR050109">
    <property type="entry name" value="HTH-type_TetR-like_transc_reg"/>
</dbReference>
<reference evidence="4 5" key="1">
    <citation type="submission" date="2024-02" db="EMBL/GenBank/DDBJ databases">
        <title>New thermophilic sulfur-oxidizing bacteria from a hot springs of the Uzon caldera (Kamchatka, Russia).</title>
        <authorList>
            <person name="Dukat A.M."/>
            <person name="Elcheninov A.G."/>
            <person name="Frolov E.N."/>
        </authorList>
    </citation>
    <scope>NUCLEOTIDE SEQUENCE [LARGE SCALE GENOMIC DNA]</scope>
    <source>
        <strain evidence="4 5">AK1</strain>
    </source>
</reference>
<keyword evidence="1 2" id="KW-0238">DNA-binding</keyword>
<evidence type="ECO:0000259" key="3">
    <source>
        <dbReference type="PROSITE" id="PS50977"/>
    </source>
</evidence>
<name>A0ABV0EKD6_9BURK</name>
<feature type="domain" description="HTH tetR-type" evidence="3">
    <location>
        <begin position="11"/>
        <end position="70"/>
    </location>
</feature>
<comment type="caution">
    <text evidence="4">The sequence shown here is derived from an EMBL/GenBank/DDBJ whole genome shotgun (WGS) entry which is preliminary data.</text>
</comment>
<organism evidence="4 5">
    <name type="scientific">Thiobacter aerophilum</name>
    <dbReference type="NCBI Taxonomy" id="3121275"/>
    <lineage>
        <taxon>Bacteria</taxon>
        <taxon>Pseudomonadati</taxon>
        <taxon>Pseudomonadota</taxon>
        <taxon>Betaproteobacteria</taxon>
        <taxon>Burkholderiales</taxon>
        <taxon>Thiobacteraceae</taxon>
        <taxon>Thiobacter</taxon>
    </lineage>
</organism>
<dbReference type="RefSeq" id="WP_347309145.1">
    <property type="nucleotide sequence ID" value="NZ_JBAJEX010000017.1"/>
</dbReference>
<dbReference type="InterPro" id="IPR039536">
    <property type="entry name" value="TetR_C_Proteobacteria"/>
</dbReference>
<accession>A0ABV0EKD6</accession>
<dbReference type="Pfam" id="PF00440">
    <property type="entry name" value="TetR_N"/>
    <property type="match status" value="1"/>
</dbReference>
<dbReference type="Proteomes" id="UP001482231">
    <property type="component" value="Unassembled WGS sequence"/>
</dbReference>
<evidence type="ECO:0000313" key="5">
    <source>
        <dbReference type="Proteomes" id="UP001482231"/>
    </source>
</evidence>
<dbReference type="PRINTS" id="PR00455">
    <property type="entry name" value="HTHTETR"/>
</dbReference>
<protein>
    <submittedName>
        <fullName evidence="4">TetR/AcrR family transcriptional regulator</fullName>
    </submittedName>
</protein>
<dbReference type="PROSITE" id="PS50977">
    <property type="entry name" value="HTH_TETR_2"/>
    <property type="match status" value="1"/>
</dbReference>
<dbReference type="Gene3D" id="1.10.10.60">
    <property type="entry name" value="Homeodomain-like"/>
    <property type="match status" value="1"/>
</dbReference>
<dbReference type="Gene3D" id="1.10.357.10">
    <property type="entry name" value="Tetracycline Repressor, domain 2"/>
    <property type="match status" value="1"/>
</dbReference>
<dbReference type="PANTHER" id="PTHR30055:SF146">
    <property type="entry name" value="HTH-TYPE TRANSCRIPTIONAL DUAL REGULATOR CECR"/>
    <property type="match status" value="1"/>
</dbReference>
<gene>
    <name evidence="4" type="ORF">V6E02_12540</name>
</gene>
<dbReference type="EMBL" id="JBAJEX010000017">
    <property type="protein sequence ID" value="MEO1768033.1"/>
    <property type="molecule type" value="Genomic_DNA"/>
</dbReference>
<feature type="DNA-binding region" description="H-T-H motif" evidence="2">
    <location>
        <begin position="33"/>
        <end position="52"/>
    </location>
</feature>
<dbReference type="SUPFAM" id="SSF48498">
    <property type="entry name" value="Tetracyclin repressor-like, C-terminal domain"/>
    <property type="match status" value="1"/>
</dbReference>
<dbReference type="InterPro" id="IPR001647">
    <property type="entry name" value="HTH_TetR"/>
</dbReference>
<keyword evidence="5" id="KW-1185">Reference proteome</keyword>
<dbReference type="PANTHER" id="PTHR30055">
    <property type="entry name" value="HTH-TYPE TRANSCRIPTIONAL REGULATOR RUTR"/>
    <property type="match status" value="1"/>
</dbReference>
<proteinExistence type="predicted"/>
<sequence>MAAAHAAPDAADTRQRVLEAACAAFREEGYQVSIERIAARAQVARQTLYNHFASKEALFAAVMRHAVQSILVTLEGEGDLRTTLLDFAQAYRARVLSAEGIAIFRTMVAEAPRFPELARQFFEEGPQHTRQGLARYLARAMAAGRLRRDDPAFAAELLTAMLSDYDRLKRLFGLSAEPEDEAKAARVVDAFLRLFAPPGRSRMAHRRR</sequence>
<dbReference type="SUPFAM" id="SSF46689">
    <property type="entry name" value="Homeodomain-like"/>
    <property type="match status" value="1"/>
</dbReference>
<dbReference type="Pfam" id="PF14246">
    <property type="entry name" value="TetR_C_7"/>
    <property type="match status" value="1"/>
</dbReference>
<dbReference type="InterPro" id="IPR009057">
    <property type="entry name" value="Homeodomain-like_sf"/>
</dbReference>
<evidence type="ECO:0000256" key="2">
    <source>
        <dbReference type="PROSITE-ProRule" id="PRU00335"/>
    </source>
</evidence>
<dbReference type="InterPro" id="IPR036271">
    <property type="entry name" value="Tet_transcr_reg_TetR-rel_C_sf"/>
</dbReference>
<evidence type="ECO:0000256" key="1">
    <source>
        <dbReference type="ARBA" id="ARBA00023125"/>
    </source>
</evidence>
<evidence type="ECO:0000313" key="4">
    <source>
        <dbReference type="EMBL" id="MEO1768033.1"/>
    </source>
</evidence>